<dbReference type="InterPro" id="IPR011006">
    <property type="entry name" value="CheY-like_superfamily"/>
</dbReference>
<evidence type="ECO:0000313" key="11">
    <source>
        <dbReference type="EMBL" id="GAA2526488.1"/>
    </source>
</evidence>
<comment type="caution">
    <text evidence="11">The sequence shown here is derived from an EMBL/GenBank/DDBJ whole genome shotgun (WGS) entry which is preliminary data.</text>
</comment>
<comment type="catalytic activity">
    <reaction evidence="1">
        <text>ATP + protein L-histidine = ADP + protein N-phospho-L-histidine.</text>
        <dbReference type="EC" id="2.7.13.3"/>
    </reaction>
</comment>
<evidence type="ECO:0000256" key="7">
    <source>
        <dbReference type="PROSITE-ProRule" id="PRU00169"/>
    </source>
</evidence>
<evidence type="ECO:0000256" key="6">
    <source>
        <dbReference type="ARBA" id="ARBA00023012"/>
    </source>
</evidence>
<evidence type="ECO:0000256" key="4">
    <source>
        <dbReference type="ARBA" id="ARBA00022553"/>
    </source>
</evidence>
<dbReference type="EMBL" id="BAAARY010000012">
    <property type="protein sequence ID" value="GAA2526488.1"/>
    <property type="molecule type" value="Genomic_DNA"/>
</dbReference>
<dbReference type="PANTHER" id="PTHR43547">
    <property type="entry name" value="TWO-COMPONENT HISTIDINE KINASE"/>
    <property type="match status" value="1"/>
</dbReference>
<keyword evidence="6" id="KW-0902">Two-component regulatory system</keyword>
<dbReference type="Proteomes" id="UP001499978">
    <property type="component" value="Unassembled WGS sequence"/>
</dbReference>
<dbReference type="Gene3D" id="1.10.287.130">
    <property type="match status" value="1"/>
</dbReference>
<organism evidence="11 12">
    <name type="scientific">Pilimelia columellifera subsp. columellifera</name>
    <dbReference type="NCBI Taxonomy" id="706583"/>
    <lineage>
        <taxon>Bacteria</taxon>
        <taxon>Bacillati</taxon>
        <taxon>Actinomycetota</taxon>
        <taxon>Actinomycetes</taxon>
        <taxon>Micromonosporales</taxon>
        <taxon>Micromonosporaceae</taxon>
        <taxon>Pilimelia</taxon>
    </lineage>
</organism>
<comment type="caution">
    <text evidence="7">Lacks conserved residue(s) required for the propagation of feature annotation.</text>
</comment>
<dbReference type="SMART" id="SM00388">
    <property type="entry name" value="HisKA"/>
    <property type="match status" value="1"/>
</dbReference>
<dbReference type="CDD" id="cd00082">
    <property type="entry name" value="HisKA"/>
    <property type="match status" value="1"/>
</dbReference>
<evidence type="ECO:0000313" key="12">
    <source>
        <dbReference type="Proteomes" id="UP001499978"/>
    </source>
</evidence>
<accession>A0ABN3NMQ0</accession>
<feature type="modified residue" description="4-aspartylphosphate" evidence="7">
    <location>
        <position position="181"/>
    </location>
</feature>
<dbReference type="SUPFAM" id="SSF52172">
    <property type="entry name" value="CheY-like"/>
    <property type="match status" value="3"/>
</dbReference>
<dbReference type="PROSITE" id="PS50109">
    <property type="entry name" value="HIS_KIN"/>
    <property type="match status" value="1"/>
</dbReference>
<keyword evidence="4 7" id="KW-0597">Phosphoprotein</keyword>
<dbReference type="SUPFAM" id="SSF55874">
    <property type="entry name" value="ATPase domain of HSP90 chaperone/DNA topoisomerase II/histidine kinase"/>
    <property type="match status" value="1"/>
</dbReference>
<dbReference type="SMART" id="SM00448">
    <property type="entry name" value="REC"/>
    <property type="match status" value="3"/>
</dbReference>
<feature type="modified residue" description="4-aspartylphosphate" evidence="7">
    <location>
        <position position="53"/>
    </location>
</feature>
<dbReference type="Pfam" id="PF00512">
    <property type="entry name" value="HisKA"/>
    <property type="match status" value="1"/>
</dbReference>
<dbReference type="PROSITE" id="PS50110">
    <property type="entry name" value="RESPONSE_REGULATORY"/>
    <property type="match status" value="3"/>
</dbReference>
<reference evidence="11 12" key="1">
    <citation type="journal article" date="2019" name="Int. J. Syst. Evol. Microbiol.">
        <title>The Global Catalogue of Microorganisms (GCM) 10K type strain sequencing project: providing services to taxonomists for standard genome sequencing and annotation.</title>
        <authorList>
            <consortium name="The Broad Institute Genomics Platform"/>
            <consortium name="The Broad Institute Genome Sequencing Center for Infectious Disease"/>
            <person name="Wu L."/>
            <person name="Ma J."/>
        </authorList>
    </citation>
    <scope>NUCLEOTIDE SEQUENCE [LARGE SCALE GENOMIC DNA]</scope>
    <source>
        <strain evidence="11 12">JCM 3367</strain>
    </source>
</reference>
<feature type="domain" description="Response regulatory" evidence="10">
    <location>
        <begin position="268"/>
        <end position="384"/>
    </location>
</feature>
<feature type="domain" description="Response regulatory" evidence="10">
    <location>
        <begin position="4"/>
        <end position="120"/>
    </location>
</feature>
<name>A0ABN3NMQ0_9ACTN</name>
<keyword evidence="5" id="KW-0808">Transferase</keyword>
<dbReference type="SMART" id="SM00387">
    <property type="entry name" value="HATPase_c"/>
    <property type="match status" value="1"/>
</dbReference>
<protein>
    <recommendedName>
        <fullName evidence="3">histidine kinase</fullName>
        <ecNumber evidence="3">2.7.13.3</ecNumber>
    </recommendedName>
</protein>
<keyword evidence="12" id="KW-1185">Reference proteome</keyword>
<feature type="coiled-coil region" evidence="8">
    <location>
        <begin position="386"/>
        <end position="413"/>
    </location>
</feature>
<dbReference type="InterPro" id="IPR004358">
    <property type="entry name" value="Sig_transdc_His_kin-like_C"/>
</dbReference>
<dbReference type="Gene3D" id="3.30.565.10">
    <property type="entry name" value="Histidine kinase-like ATPase, C-terminal domain"/>
    <property type="match status" value="1"/>
</dbReference>
<dbReference type="EC" id="2.7.13.3" evidence="3"/>
<feature type="domain" description="Response regulatory" evidence="10">
    <location>
        <begin position="132"/>
        <end position="248"/>
    </location>
</feature>
<proteinExistence type="predicted"/>
<dbReference type="InterPro" id="IPR003594">
    <property type="entry name" value="HATPase_dom"/>
</dbReference>
<evidence type="ECO:0000256" key="8">
    <source>
        <dbReference type="SAM" id="Coils"/>
    </source>
</evidence>
<dbReference type="PRINTS" id="PR00344">
    <property type="entry name" value="BCTRLSENSOR"/>
</dbReference>
<dbReference type="Pfam" id="PF00072">
    <property type="entry name" value="Response_reg"/>
    <property type="match status" value="2"/>
</dbReference>
<feature type="domain" description="Histidine kinase" evidence="9">
    <location>
        <begin position="440"/>
        <end position="655"/>
    </location>
</feature>
<dbReference type="InterPro" id="IPR003661">
    <property type="entry name" value="HisK_dim/P_dom"/>
</dbReference>
<evidence type="ECO:0000259" key="9">
    <source>
        <dbReference type="PROSITE" id="PS50109"/>
    </source>
</evidence>
<evidence type="ECO:0000256" key="2">
    <source>
        <dbReference type="ARBA" id="ARBA00004236"/>
    </source>
</evidence>
<dbReference type="Pfam" id="PF02518">
    <property type="entry name" value="HATPase_c"/>
    <property type="match status" value="1"/>
</dbReference>
<evidence type="ECO:0000256" key="5">
    <source>
        <dbReference type="ARBA" id="ARBA00022777"/>
    </source>
</evidence>
<evidence type="ECO:0000256" key="3">
    <source>
        <dbReference type="ARBA" id="ARBA00012438"/>
    </source>
</evidence>
<dbReference type="PANTHER" id="PTHR43547:SF2">
    <property type="entry name" value="HYBRID SIGNAL TRANSDUCTION HISTIDINE KINASE C"/>
    <property type="match status" value="1"/>
</dbReference>
<dbReference type="SUPFAM" id="SSF47384">
    <property type="entry name" value="Homodimeric domain of signal transducing histidine kinase"/>
    <property type="match status" value="1"/>
</dbReference>
<sequence>MATRVLIVDDSLTVRMDLDRAFRDSGLSPTLCDSGAQAQAALAKSAWDLVVLDVRLPDADGVELLAQIRADPAHEDTIVLLLSTEAEVADRLRGLQTGADDYVGKPYDAASVVARAHQLLRSRSATGADRPTVLVIDDSLTYREHLRASLEGEGYAVVTAAGGEEGLRLAAGRRPNAIVVDGMMPDIDGPTVIRQIRLDAALRDIPCLLLTGSDDDASELRTLEAGADAFVRKHEDLSVLLARLATAARSRTEALPITAAGSVHGPTTLLMVDSDEEYLREAGAALRAEGHEIVLARRAADALTLLAAQPVDCVLLGLNTLHGDLADLAVEIRQLPGLSTVPIVVLGPGAEPTALIDSLAAGADHYIARSDGLPILKANVRSQIRRKQTQDRARRIREELLRGEAEAAEARAAKKLAAARAELVEELQWRNEELDAFAGSVAHDLRTPMTVIKALAEEMIEDDIGVLGKRGQQRIHRIETAVDRMTELVDSLLLLSQASRAELRYDRADISALARDVVDELRRRDPDREVTVTIADGMSVRGDRGLLRVMLANIVGNSWKFTGRVEHARIDIYCERADDVVTYFVRDNGAGFPPANAERIFRPFQRVHTVAQFPGTGIGLTTVRRIIERHGGTVRAQSDGIGLGSTFVITLPVRTDPDDLTDA</sequence>
<comment type="subcellular location">
    <subcellularLocation>
        <location evidence="2">Cell membrane</location>
    </subcellularLocation>
</comment>
<evidence type="ECO:0000259" key="10">
    <source>
        <dbReference type="PROSITE" id="PS50110"/>
    </source>
</evidence>
<keyword evidence="8" id="KW-0175">Coiled coil</keyword>
<gene>
    <name evidence="11" type="ORF">GCM10010201_26540</name>
</gene>
<dbReference type="InterPro" id="IPR036890">
    <property type="entry name" value="HATPase_C_sf"/>
</dbReference>
<dbReference type="RefSeq" id="WP_344172832.1">
    <property type="nucleotide sequence ID" value="NZ_BAAARY010000012.1"/>
</dbReference>
<dbReference type="InterPro" id="IPR001789">
    <property type="entry name" value="Sig_transdc_resp-reg_receiver"/>
</dbReference>
<dbReference type="InterPro" id="IPR036097">
    <property type="entry name" value="HisK_dim/P_sf"/>
</dbReference>
<evidence type="ECO:0000256" key="1">
    <source>
        <dbReference type="ARBA" id="ARBA00000085"/>
    </source>
</evidence>
<dbReference type="Gene3D" id="3.40.50.2300">
    <property type="match status" value="3"/>
</dbReference>
<dbReference type="InterPro" id="IPR005467">
    <property type="entry name" value="His_kinase_dom"/>
</dbReference>
<keyword evidence="5" id="KW-0418">Kinase</keyword>